<protein>
    <submittedName>
        <fullName evidence="2">DUF2975 domain-containing protein</fullName>
    </submittedName>
</protein>
<feature type="transmembrane region" description="Helical" evidence="1">
    <location>
        <begin position="89"/>
        <end position="110"/>
    </location>
</feature>
<keyword evidence="1" id="KW-1133">Transmembrane helix</keyword>
<dbReference type="Proteomes" id="UP000675379">
    <property type="component" value="Unassembled WGS sequence"/>
</dbReference>
<dbReference type="InterPro" id="IPR021354">
    <property type="entry name" value="DUF2975"/>
</dbReference>
<dbReference type="Pfam" id="PF11188">
    <property type="entry name" value="DUF2975"/>
    <property type="match status" value="1"/>
</dbReference>
<evidence type="ECO:0000313" key="3">
    <source>
        <dbReference type="Proteomes" id="UP000675379"/>
    </source>
</evidence>
<feature type="transmembrane region" description="Helical" evidence="1">
    <location>
        <begin position="44"/>
        <end position="69"/>
    </location>
</feature>
<comment type="caution">
    <text evidence="2">The sequence shown here is derived from an EMBL/GenBank/DDBJ whole genome shotgun (WGS) entry which is preliminary data.</text>
</comment>
<sequence length="158" mass="17196">MSIRSTGLLRAAVLFMGLFVLLLSFLALPAILRDALGFFPPLVIYPLGAGLYLTTLPFFGALGQAWKLLRLIDKGEAFTSASVKALRTIRNLAAVITVLYTLCLPLFYLMAEYDDAPGFVIIGLLPTFAAFVIGVFAAVLEKLLQEALQIKNDLDLTI</sequence>
<keyword evidence="1" id="KW-0472">Membrane</keyword>
<keyword evidence="3" id="KW-1185">Reference proteome</keyword>
<keyword evidence="1" id="KW-0812">Transmembrane</keyword>
<evidence type="ECO:0000313" key="2">
    <source>
        <dbReference type="EMBL" id="MBR0575175.1"/>
    </source>
</evidence>
<reference evidence="2" key="1">
    <citation type="submission" date="2021-04" db="EMBL/GenBank/DDBJ databases">
        <title>Proteiniclasticum sedimins sp. nov., an obligate anaerobic bacterium isolated from anaerobic sludge.</title>
        <authorList>
            <person name="Liu J."/>
        </authorList>
    </citation>
    <scope>NUCLEOTIDE SEQUENCE</scope>
    <source>
        <strain evidence="2">BAD-10</strain>
    </source>
</reference>
<dbReference type="RefSeq" id="WP_211799691.1">
    <property type="nucleotide sequence ID" value="NZ_JAGSCS010000002.1"/>
</dbReference>
<feature type="transmembrane region" description="Helical" evidence="1">
    <location>
        <begin position="12"/>
        <end position="32"/>
    </location>
</feature>
<dbReference type="AlphaFoldDB" id="A0A941CMA4"/>
<name>A0A941CMA4_9CLOT</name>
<evidence type="ECO:0000256" key="1">
    <source>
        <dbReference type="SAM" id="Phobius"/>
    </source>
</evidence>
<gene>
    <name evidence="2" type="ORF">KCG48_02360</name>
</gene>
<accession>A0A941CMA4</accession>
<dbReference type="EMBL" id="JAGSCS010000002">
    <property type="protein sequence ID" value="MBR0575175.1"/>
    <property type="molecule type" value="Genomic_DNA"/>
</dbReference>
<organism evidence="2 3">
    <name type="scientific">Proteiniclasticum sediminis</name>
    <dbReference type="NCBI Taxonomy" id="2804028"/>
    <lineage>
        <taxon>Bacteria</taxon>
        <taxon>Bacillati</taxon>
        <taxon>Bacillota</taxon>
        <taxon>Clostridia</taxon>
        <taxon>Eubacteriales</taxon>
        <taxon>Clostridiaceae</taxon>
        <taxon>Proteiniclasticum</taxon>
    </lineage>
</organism>
<proteinExistence type="predicted"/>
<feature type="transmembrane region" description="Helical" evidence="1">
    <location>
        <begin position="116"/>
        <end position="140"/>
    </location>
</feature>